<organism evidence="10 11">
    <name type="scientific">Hepatospora eriocheir</name>
    <dbReference type="NCBI Taxonomy" id="1081669"/>
    <lineage>
        <taxon>Eukaryota</taxon>
        <taxon>Fungi</taxon>
        <taxon>Fungi incertae sedis</taxon>
        <taxon>Microsporidia</taxon>
        <taxon>Hepatosporidae</taxon>
        <taxon>Hepatospora</taxon>
    </lineage>
</organism>
<reference evidence="10 11" key="1">
    <citation type="journal article" date="2017" name="Environ. Microbiol.">
        <title>Decay of the glycolytic pathway and adaptation to intranuclear parasitism within Enterocytozoonidae microsporidia.</title>
        <authorList>
            <person name="Wiredu Boakye D."/>
            <person name="Jaroenlak P."/>
            <person name="Prachumwat A."/>
            <person name="Williams T.A."/>
            <person name="Bateman K.S."/>
            <person name="Itsathitphaisarn O."/>
            <person name="Sritunyalucksana K."/>
            <person name="Paszkiewicz K.H."/>
            <person name="Moore K.A."/>
            <person name="Stentiford G.D."/>
            <person name="Williams B.A."/>
        </authorList>
    </citation>
    <scope>NUCLEOTIDE SEQUENCE [LARGE SCALE GENOMIC DNA]</scope>
    <source>
        <strain evidence="10 11">GB1</strain>
    </source>
</reference>
<gene>
    <name evidence="10" type="primary">PRI2</name>
    <name evidence="10" type="ORF">HERIO_35</name>
</gene>
<dbReference type="GO" id="GO:0006269">
    <property type="term" value="P:DNA replication, synthesis of primer"/>
    <property type="evidence" value="ECO:0007669"/>
    <property type="project" value="UniProtKB-KW"/>
</dbReference>
<evidence type="ECO:0000256" key="4">
    <source>
        <dbReference type="ARBA" id="ARBA00022705"/>
    </source>
</evidence>
<dbReference type="GO" id="GO:0051539">
    <property type="term" value="F:4 iron, 4 sulfur cluster binding"/>
    <property type="evidence" value="ECO:0007669"/>
    <property type="project" value="UniProtKB-KW"/>
</dbReference>
<protein>
    <submittedName>
        <fullName evidence="10">PRI2</fullName>
    </submittedName>
</protein>
<keyword evidence="2" id="KW-0004">4Fe-4S</keyword>
<dbReference type="Pfam" id="PF26466">
    <property type="entry name" value="DNA_primase_lrg_N"/>
    <property type="match status" value="1"/>
</dbReference>
<evidence type="ECO:0000313" key="10">
    <source>
        <dbReference type="EMBL" id="ORD98133.1"/>
    </source>
</evidence>
<keyword evidence="3" id="KW-0639">Primosome</keyword>
<proteinExistence type="predicted"/>
<evidence type="ECO:0000313" key="11">
    <source>
        <dbReference type="Proteomes" id="UP000192356"/>
    </source>
</evidence>
<dbReference type="VEuPathDB" id="MicrosporidiaDB:HERIO_35"/>
<evidence type="ECO:0000256" key="6">
    <source>
        <dbReference type="ARBA" id="ARBA00023004"/>
    </source>
</evidence>
<dbReference type="GO" id="GO:0005658">
    <property type="term" value="C:alpha DNA polymerase:primase complex"/>
    <property type="evidence" value="ECO:0007669"/>
    <property type="project" value="TreeGrafter"/>
</dbReference>
<evidence type="ECO:0000256" key="1">
    <source>
        <dbReference type="ARBA" id="ARBA00001966"/>
    </source>
</evidence>
<dbReference type="EMBL" id="LVKB01000001">
    <property type="protein sequence ID" value="ORD98133.1"/>
    <property type="molecule type" value="Genomic_DNA"/>
</dbReference>
<evidence type="ECO:0000256" key="3">
    <source>
        <dbReference type="ARBA" id="ARBA00022515"/>
    </source>
</evidence>
<dbReference type="PANTHER" id="PTHR10537:SF3">
    <property type="entry name" value="DNA PRIMASE LARGE SUBUNIT"/>
    <property type="match status" value="1"/>
</dbReference>
<dbReference type="InterPro" id="IPR058560">
    <property type="entry name" value="DNA_primase_C"/>
</dbReference>
<accession>A0A1X0QEJ0</accession>
<dbReference type="AlphaFoldDB" id="A0A1X0QEJ0"/>
<name>A0A1X0QEJ0_9MICR</name>
<feature type="coiled-coil region" evidence="8">
    <location>
        <begin position="366"/>
        <end position="393"/>
    </location>
</feature>
<dbReference type="GO" id="GO:0046872">
    <property type="term" value="F:metal ion binding"/>
    <property type="evidence" value="ECO:0007669"/>
    <property type="project" value="UniProtKB-KW"/>
</dbReference>
<evidence type="ECO:0000256" key="7">
    <source>
        <dbReference type="ARBA" id="ARBA00023014"/>
    </source>
</evidence>
<evidence type="ECO:0000256" key="8">
    <source>
        <dbReference type="SAM" id="Coils"/>
    </source>
</evidence>
<dbReference type="Pfam" id="PF04104">
    <property type="entry name" value="DNA_primase_lrg"/>
    <property type="match status" value="1"/>
</dbReference>
<evidence type="ECO:0000256" key="2">
    <source>
        <dbReference type="ARBA" id="ARBA00022485"/>
    </source>
</evidence>
<evidence type="ECO:0000256" key="5">
    <source>
        <dbReference type="ARBA" id="ARBA00022723"/>
    </source>
</evidence>
<keyword evidence="4" id="KW-0235">DNA replication</keyword>
<keyword evidence="8" id="KW-0175">Coiled coil</keyword>
<dbReference type="VEuPathDB" id="MicrosporidiaDB:A0H76_1016"/>
<dbReference type="PANTHER" id="PTHR10537">
    <property type="entry name" value="DNA PRIMASE LARGE SUBUNIT"/>
    <property type="match status" value="1"/>
</dbReference>
<sequence length="412" mass="48856">MIGGNTLSIHNKANRKNKQKFIFYTHLSNEYNKNISFEKLSKLAKVRYRILKNIESNNFDLCKLEDREHDIATHFALKLIAVQANWSRKWFINQEVRLFSYRIRYIDYNDLIEQANSKFFPYYHNDNLTKITMNAYFDPDNKLPTSTIFNYKEIHFTKCSEVLPNRADRICDLNRGYIIKNWKSLPSLLITEFRNYLDKSMNDLYEVVVNNSDERLVKMNSEIFALDNYTDKKTVGTISNIVNSPNLPLCIKEVIDKLNTVKHLKYDDRLVLIRFLKDFNIPVDDVIQFMRNKLPTMNDKELVYVIRHCYGLEGKKKNYNCFNCVQLFNFKHKTNATGCPFIKNKSYVERFVDIEDSADYQGNCKKHFATLLRKELKENLNNLELKNEDIQISSPVTFFRNINEIIKKNKKV</sequence>
<dbReference type="OrthoDB" id="421393at2759"/>
<evidence type="ECO:0000259" key="9">
    <source>
        <dbReference type="Pfam" id="PF04104"/>
    </source>
</evidence>
<feature type="domain" description="DNA primase large subunit C-terminal" evidence="9">
    <location>
        <begin position="245"/>
        <end position="399"/>
    </location>
</feature>
<keyword evidence="5" id="KW-0479">Metal-binding</keyword>
<keyword evidence="6" id="KW-0408">Iron</keyword>
<comment type="caution">
    <text evidence="10">The sequence shown here is derived from an EMBL/GenBank/DDBJ whole genome shotgun (WGS) entry which is preliminary data.</text>
</comment>
<keyword evidence="11" id="KW-1185">Reference proteome</keyword>
<dbReference type="GO" id="GO:0006270">
    <property type="term" value="P:DNA replication initiation"/>
    <property type="evidence" value="ECO:0007669"/>
    <property type="project" value="TreeGrafter"/>
</dbReference>
<keyword evidence="7" id="KW-0411">Iron-sulfur</keyword>
<dbReference type="InterPro" id="IPR007238">
    <property type="entry name" value="DNA_primase_lsu_euk/arc"/>
</dbReference>
<comment type="cofactor">
    <cofactor evidence="1">
        <name>[4Fe-4S] cluster</name>
        <dbReference type="ChEBI" id="CHEBI:49883"/>
    </cofactor>
</comment>
<dbReference type="Proteomes" id="UP000192356">
    <property type="component" value="Unassembled WGS sequence"/>
</dbReference>
<dbReference type="Gene3D" id="1.20.930.80">
    <property type="match status" value="1"/>
</dbReference>